<dbReference type="GO" id="GO:0004674">
    <property type="term" value="F:protein serine/threonine kinase activity"/>
    <property type="evidence" value="ECO:0007669"/>
    <property type="project" value="UniProtKB-KW"/>
</dbReference>
<keyword evidence="10" id="KW-1185">Reference proteome</keyword>
<evidence type="ECO:0000256" key="1">
    <source>
        <dbReference type="ARBA" id="ARBA00012513"/>
    </source>
</evidence>
<dbReference type="OrthoDB" id="5379188at2"/>
<dbReference type="InterPro" id="IPR011009">
    <property type="entry name" value="Kinase-like_dom_sf"/>
</dbReference>
<evidence type="ECO:0000259" key="8">
    <source>
        <dbReference type="PROSITE" id="PS50011"/>
    </source>
</evidence>
<keyword evidence="3" id="KW-0808">Transferase</keyword>
<accession>A0A6I4WHC0</accession>
<dbReference type="Gene3D" id="1.10.510.10">
    <property type="entry name" value="Transferase(Phosphotransferase) domain 1"/>
    <property type="match status" value="1"/>
</dbReference>
<dbReference type="Proteomes" id="UP000431901">
    <property type="component" value="Unassembled WGS sequence"/>
</dbReference>
<dbReference type="RefSeq" id="WP_161104165.1">
    <property type="nucleotide sequence ID" value="NZ_JBHLYI010000004.1"/>
</dbReference>
<protein>
    <recommendedName>
        <fullName evidence="1">non-specific serine/threonine protein kinase</fullName>
        <ecNumber evidence="1">2.7.11.1</ecNumber>
    </recommendedName>
</protein>
<evidence type="ECO:0000256" key="5">
    <source>
        <dbReference type="ARBA" id="ARBA00022777"/>
    </source>
</evidence>
<keyword evidence="2" id="KW-0723">Serine/threonine-protein kinase</keyword>
<dbReference type="PROSITE" id="PS50011">
    <property type="entry name" value="PROTEIN_KINASE_DOM"/>
    <property type="match status" value="1"/>
</dbReference>
<dbReference type="PANTHER" id="PTHR43289">
    <property type="entry name" value="MITOGEN-ACTIVATED PROTEIN KINASE KINASE KINASE 20-RELATED"/>
    <property type="match status" value="1"/>
</dbReference>
<dbReference type="PANTHER" id="PTHR43289:SF6">
    <property type="entry name" value="SERINE_THREONINE-PROTEIN KINASE NEKL-3"/>
    <property type="match status" value="1"/>
</dbReference>
<dbReference type="EMBL" id="WUTW01000003">
    <property type="protein sequence ID" value="MXQ65962.1"/>
    <property type="molecule type" value="Genomic_DNA"/>
</dbReference>
<evidence type="ECO:0000256" key="7">
    <source>
        <dbReference type="SAM" id="MobiDB-lite"/>
    </source>
</evidence>
<evidence type="ECO:0000256" key="6">
    <source>
        <dbReference type="ARBA" id="ARBA00022840"/>
    </source>
</evidence>
<dbReference type="GO" id="GO:0005524">
    <property type="term" value="F:ATP binding"/>
    <property type="evidence" value="ECO:0007669"/>
    <property type="project" value="UniProtKB-KW"/>
</dbReference>
<sequence>MNDPRDRAPSDALHVAINGDLVNGDQFKNYYGPRVIIPAGTPETVPVGWSGGADVRVGAHVYLLCDPFLRTSSSPDHSVLYREALALRVARGPGGRRARPRGRGSEAAPDHRYAWLRQVRVREETAAARAELKTLAVEREYLTRLSGQIAGLPRVLHMETEPDGRTATLAVAWPSSRKSQEPFPALETLLEPGGAAMDPFRMFDLFRGLAHLCDTLAALHTHGVAHRRLTPSGIIMCDGGRVKLRDLGLAAREPRAGEGPPDGQAPEQRHGRGARPGPKTDVYQVAALTHHLLTGRPPAVRAPLPLRRQAPDVPDRISHVLDAALASDPDARPDAAVLGAAFRAARADLSRGNDDVSPGDPPRIHQPRP</sequence>
<dbReference type="AlphaFoldDB" id="A0A6I4WHC0"/>
<keyword evidence="6" id="KW-0067">ATP-binding</keyword>
<feature type="region of interest" description="Disordered" evidence="7">
    <location>
        <begin position="346"/>
        <end position="369"/>
    </location>
</feature>
<feature type="region of interest" description="Disordered" evidence="7">
    <location>
        <begin position="252"/>
        <end position="279"/>
    </location>
</feature>
<dbReference type="InterPro" id="IPR000719">
    <property type="entry name" value="Prot_kinase_dom"/>
</dbReference>
<keyword evidence="5" id="KW-0418">Kinase</keyword>
<dbReference type="EC" id="2.7.11.1" evidence="1"/>
<evidence type="ECO:0000256" key="4">
    <source>
        <dbReference type="ARBA" id="ARBA00022741"/>
    </source>
</evidence>
<reference evidence="9 10" key="1">
    <citation type="submission" date="2019-12" db="EMBL/GenBank/DDBJ databases">
        <title>Nocardia macrotermitis sp. nov. and Nocardia aurantia sp. nov., isolated from the gut of the fungus growing-termite Macrotermes natalensis.</title>
        <authorList>
            <person name="Christine B."/>
            <person name="Rene B."/>
        </authorList>
    </citation>
    <scope>NUCLEOTIDE SEQUENCE [LARGE SCALE GENOMIC DNA]</scope>
    <source>
        <strain evidence="9 10">DSM 102126</strain>
    </source>
</reference>
<proteinExistence type="predicted"/>
<name>A0A6I4WHC0_9ACTN</name>
<comment type="caution">
    <text evidence="9">The sequence shown here is derived from an EMBL/GenBank/DDBJ whole genome shotgun (WGS) entry which is preliminary data.</text>
</comment>
<organism evidence="9 10">
    <name type="scientific">Actinomadura rayongensis</name>
    <dbReference type="NCBI Taxonomy" id="1429076"/>
    <lineage>
        <taxon>Bacteria</taxon>
        <taxon>Bacillati</taxon>
        <taxon>Actinomycetota</taxon>
        <taxon>Actinomycetes</taxon>
        <taxon>Streptosporangiales</taxon>
        <taxon>Thermomonosporaceae</taxon>
        <taxon>Actinomadura</taxon>
    </lineage>
</organism>
<dbReference type="SUPFAM" id="SSF56112">
    <property type="entry name" value="Protein kinase-like (PK-like)"/>
    <property type="match status" value="1"/>
</dbReference>
<evidence type="ECO:0000313" key="9">
    <source>
        <dbReference type="EMBL" id="MXQ65962.1"/>
    </source>
</evidence>
<feature type="domain" description="Protein kinase" evidence="8">
    <location>
        <begin position="83"/>
        <end position="349"/>
    </location>
</feature>
<evidence type="ECO:0000313" key="10">
    <source>
        <dbReference type="Proteomes" id="UP000431901"/>
    </source>
</evidence>
<keyword evidence="4" id="KW-0547">Nucleotide-binding</keyword>
<evidence type="ECO:0000256" key="2">
    <source>
        <dbReference type="ARBA" id="ARBA00022527"/>
    </source>
</evidence>
<evidence type="ECO:0000256" key="3">
    <source>
        <dbReference type="ARBA" id="ARBA00022679"/>
    </source>
</evidence>
<gene>
    <name evidence="9" type="ORF">GQ466_18240</name>
</gene>
<dbReference type="SMART" id="SM00220">
    <property type="entry name" value="S_TKc"/>
    <property type="match status" value="1"/>
</dbReference>